<proteinExistence type="predicted"/>
<protein>
    <submittedName>
        <fullName evidence="1">Uncharacterized protein</fullName>
    </submittedName>
</protein>
<dbReference type="EMBL" id="CP127526">
    <property type="protein sequence ID" value="XRI72852.1"/>
    <property type="molecule type" value="Genomic_DNA"/>
</dbReference>
<accession>A0ACD5HCX1</accession>
<sequence>MERPKTNTEFFEMMWTYDKERANLEEPVPYRPFRICEYFHDQFGWSGSIIPGTTDDICEDDFSDRAMLTKAYRWYNSVYGDLVQSKNSLYDIWSLSYIPIILGNNAVYSIRIPKIFEKKIIFSIDSDNIENDNGIICEQGQECIYNVLSLVNPLPKGLLPYLDDKELNRIKDTAERFYEPIRWMHSFGKRNEYIDQAFKNYLSSTANIIMQNLSCAKWDASQAAEKIMKGFLKEKTCESKKNHNFEELRETIKRCSMVDVPKYLIYRAYCPAKNRYKNTDLKLAECVDANHAALEIAKILCDYTYSSDSVITC</sequence>
<gene>
    <name evidence="1" type="ORF">HHS34_010410</name>
</gene>
<evidence type="ECO:0000313" key="2">
    <source>
        <dbReference type="Proteomes" id="UP001195965"/>
    </source>
</evidence>
<reference evidence="1 2" key="1">
    <citation type="journal article" date="2021" name="ISME J.">
        <title>Genomic evolution of the class Acidithiobacillia: deep-branching Proteobacteria living in extreme acidic conditions.</title>
        <authorList>
            <person name="Moya-Beltran A."/>
            <person name="Beard S."/>
            <person name="Rojas-Villalobos C."/>
            <person name="Issotta F."/>
            <person name="Gallardo Y."/>
            <person name="Ulloa R."/>
            <person name="Giaveno A."/>
            <person name="Degli Esposti M."/>
            <person name="Johnson D.B."/>
            <person name="Quatrini R."/>
        </authorList>
    </citation>
    <scope>NUCLEOTIDE SEQUENCE [LARGE SCALE GENOMIC DNA]</scope>
    <source>
        <strain evidence="1 2">GG1-14</strain>
    </source>
</reference>
<evidence type="ECO:0000313" key="1">
    <source>
        <dbReference type="EMBL" id="XRI72852.1"/>
    </source>
</evidence>
<dbReference type="Proteomes" id="UP001195965">
    <property type="component" value="Chromosome"/>
</dbReference>
<keyword evidence="2" id="KW-1185">Reference proteome</keyword>
<name>A0ACD5HCX1_9PROT</name>
<organism evidence="1 2">
    <name type="scientific">Acidithiobacillus montserratensis</name>
    <dbReference type="NCBI Taxonomy" id="2729135"/>
    <lineage>
        <taxon>Bacteria</taxon>
        <taxon>Pseudomonadati</taxon>
        <taxon>Pseudomonadota</taxon>
        <taxon>Acidithiobacillia</taxon>
        <taxon>Acidithiobacillales</taxon>
        <taxon>Acidithiobacillaceae</taxon>
        <taxon>Acidithiobacillus</taxon>
    </lineage>
</organism>